<dbReference type="Proteomes" id="UP000034753">
    <property type="component" value="Unassembled WGS sequence"/>
</dbReference>
<dbReference type="EMBL" id="LCBN01000002">
    <property type="protein sequence ID" value="KKS14372.1"/>
    <property type="molecule type" value="Genomic_DNA"/>
</dbReference>
<evidence type="ECO:0000313" key="1">
    <source>
        <dbReference type="EMBL" id="KKS14372.1"/>
    </source>
</evidence>
<evidence type="ECO:0000313" key="2">
    <source>
        <dbReference type="Proteomes" id="UP000034753"/>
    </source>
</evidence>
<dbReference type="AlphaFoldDB" id="A0A0G0WQL9"/>
<name>A0A0G0WQL9_9BACT</name>
<gene>
    <name evidence="1" type="ORF">UU67_C0002G0038</name>
</gene>
<comment type="caution">
    <text evidence="1">The sequence shown here is derived from an EMBL/GenBank/DDBJ whole genome shotgun (WGS) entry which is preliminary data.</text>
</comment>
<proteinExistence type="predicted"/>
<organism evidence="1 2">
    <name type="scientific">Candidatus Daviesbacteria bacterium GW2011_GWB1_41_5</name>
    <dbReference type="NCBI Taxonomy" id="1618429"/>
    <lineage>
        <taxon>Bacteria</taxon>
        <taxon>Candidatus Daviesiibacteriota</taxon>
    </lineage>
</organism>
<protein>
    <submittedName>
        <fullName evidence="1">Uncharacterized protein</fullName>
    </submittedName>
</protein>
<reference evidence="1 2" key="1">
    <citation type="journal article" date="2015" name="Nature">
        <title>rRNA introns, odd ribosomes, and small enigmatic genomes across a large radiation of phyla.</title>
        <authorList>
            <person name="Brown C.T."/>
            <person name="Hug L.A."/>
            <person name="Thomas B.C."/>
            <person name="Sharon I."/>
            <person name="Castelle C.J."/>
            <person name="Singh A."/>
            <person name="Wilkins M.J."/>
            <person name="Williams K.H."/>
            <person name="Banfield J.F."/>
        </authorList>
    </citation>
    <scope>NUCLEOTIDE SEQUENCE [LARGE SCALE GENOMIC DNA]</scope>
</reference>
<accession>A0A0G0WQL9</accession>
<sequence>MFPIGVIKRLIKGETVEVAIGAGSLRDRVISFQGALGGNVLGHDADYYGERKARVRWVEEDPQLGRVELSAVIDWKGNVVRDVGKYQVRTKDWGFGPSSKEKEI</sequence>